<keyword evidence="6 13" id="KW-0493">Microtubule</keyword>
<reference evidence="15" key="1">
    <citation type="submission" date="2022-07" db="EMBL/GenBank/DDBJ databases">
        <title>Phylogenomic reconstructions and comparative analyses of Kickxellomycotina fungi.</title>
        <authorList>
            <person name="Reynolds N.K."/>
            <person name="Stajich J.E."/>
            <person name="Barry K."/>
            <person name="Grigoriev I.V."/>
            <person name="Crous P."/>
            <person name="Smith M.E."/>
        </authorList>
    </citation>
    <scope>NUCLEOTIDE SEQUENCE</scope>
    <source>
        <strain evidence="15">BCRC 34297</strain>
    </source>
</reference>
<comment type="subcellular location">
    <subcellularLocation>
        <location evidence="2 13">Cytoplasm</location>
        <location evidence="2 13">Cytoskeleton</location>
    </subcellularLocation>
    <subcellularLocation>
        <location evidence="1">Nucleus</location>
    </subcellularLocation>
</comment>
<dbReference type="CDD" id="cd21452">
    <property type="entry name" value="DLC-like_DYNLL1_DYNLL2"/>
    <property type="match status" value="1"/>
</dbReference>
<evidence type="ECO:0000256" key="9">
    <source>
        <dbReference type="ARBA" id="ARBA00023017"/>
    </source>
</evidence>
<keyword evidence="10 13" id="KW-0505">Motor protein</keyword>
<dbReference type="PROSITE" id="PS01239">
    <property type="entry name" value="DYNEIN_LIGHT_1"/>
    <property type="match status" value="1"/>
</dbReference>
<dbReference type="EMBL" id="JANBUH010000633">
    <property type="protein sequence ID" value="KAJ2750083.1"/>
    <property type="molecule type" value="Genomic_DNA"/>
</dbReference>
<dbReference type="GO" id="GO:0045505">
    <property type="term" value="F:dynein intermediate chain binding"/>
    <property type="evidence" value="ECO:0007669"/>
    <property type="project" value="TreeGrafter"/>
</dbReference>
<evidence type="ECO:0000256" key="1">
    <source>
        <dbReference type="ARBA" id="ARBA00004123"/>
    </source>
</evidence>
<evidence type="ECO:0000256" key="10">
    <source>
        <dbReference type="ARBA" id="ARBA00023175"/>
    </source>
</evidence>
<dbReference type="InterPro" id="IPR001372">
    <property type="entry name" value="Dynein_light_chain_typ-1/2"/>
</dbReference>
<dbReference type="GO" id="GO:0051028">
    <property type="term" value="P:mRNA transport"/>
    <property type="evidence" value="ECO:0007669"/>
    <property type="project" value="UniProtKB-KW"/>
</dbReference>
<feature type="transmembrane region" description="Helical" evidence="14">
    <location>
        <begin position="70"/>
        <end position="86"/>
    </location>
</feature>
<dbReference type="FunFam" id="3.30.740.10:FF:000005">
    <property type="entry name" value="Dynein light chain"/>
    <property type="match status" value="1"/>
</dbReference>
<evidence type="ECO:0000256" key="11">
    <source>
        <dbReference type="ARBA" id="ARBA00023212"/>
    </source>
</evidence>
<keyword evidence="14" id="KW-1133">Transmembrane helix</keyword>
<dbReference type="GO" id="GO:0015031">
    <property type="term" value="P:protein transport"/>
    <property type="evidence" value="ECO:0007669"/>
    <property type="project" value="UniProtKB-KW"/>
</dbReference>
<proteinExistence type="inferred from homology"/>
<keyword evidence="5 13" id="KW-0963">Cytoplasm</keyword>
<dbReference type="InterPro" id="IPR019763">
    <property type="entry name" value="Dynein_light_1/2_CS"/>
</dbReference>
<dbReference type="InterPro" id="IPR037177">
    <property type="entry name" value="DLC_sf"/>
</dbReference>
<comment type="caution">
    <text evidence="15">The sequence shown here is derived from an EMBL/GenBank/DDBJ whole genome shotgun (WGS) entry which is preliminary data.</text>
</comment>
<dbReference type="GO" id="GO:0005868">
    <property type="term" value="C:cytoplasmic dynein complex"/>
    <property type="evidence" value="ECO:0007669"/>
    <property type="project" value="TreeGrafter"/>
</dbReference>
<dbReference type="PANTHER" id="PTHR11886:SF35">
    <property type="entry name" value="DYNEIN LIGHT CHAIN"/>
    <property type="match status" value="1"/>
</dbReference>
<evidence type="ECO:0000256" key="2">
    <source>
        <dbReference type="ARBA" id="ARBA00004245"/>
    </source>
</evidence>
<evidence type="ECO:0000256" key="12">
    <source>
        <dbReference type="ARBA" id="ARBA00023242"/>
    </source>
</evidence>
<keyword evidence="4 13" id="KW-0813">Transport</keyword>
<comment type="similarity">
    <text evidence="3 13">Belongs to the dynein light chain family.</text>
</comment>
<keyword evidence="8" id="KW-0653">Protein transport</keyword>
<comment type="subunit">
    <text evidence="13">Cytoplasmic dynein consists of two catalytic heavy chains (HCs) and a number of non-catalytic subunits which present intermediate chains (ICs), light intermediate chains (LICs) and light chains (LCs).</text>
</comment>
<dbReference type="Pfam" id="PF01221">
    <property type="entry name" value="Dynein_light"/>
    <property type="match status" value="1"/>
</dbReference>
<evidence type="ECO:0000313" key="16">
    <source>
        <dbReference type="Proteomes" id="UP001140011"/>
    </source>
</evidence>
<dbReference type="GO" id="GO:0005874">
    <property type="term" value="C:microtubule"/>
    <property type="evidence" value="ECO:0007669"/>
    <property type="project" value="UniProtKB-KW"/>
</dbReference>
<dbReference type="GO" id="GO:0007017">
    <property type="term" value="P:microtubule-based process"/>
    <property type="evidence" value="ECO:0007669"/>
    <property type="project" value="InterPro"/>
</dbReference>
<name>A0A9W8GTZ4_9FUNG</name>
<evidence type="ECO:0000256" key="14">
    <source>
        <dbReference type="SAM" id="Phobius"/>
    </source>
</evidence>
<evidence type="ECO:0000256" key="3">
    <source>
        <dbReference type="ARBA" id="ARBA00010156"/>
    </source>
</evidence>
<sequence>MDDFKVTVKNIDMADARRDTITALAVKAFEEFKLEKDIASAIKRECDKQFGPTWHVIVGRNFGSFVTHEVGQFIYFYVGYMAVLLFKSG</sequence>
<dbReference type="Proteomes" id="UP001140011">
    <property type="component" value="Unassembled WGS sequence"/>
</dbReference>
<dbReference type="SMART" id="SM01375">
    <property type="entry name" value="Dynein_light"/>
    <property type="match status" value="1"/>
</dbReference>
<evidence type="ECO:0000256" key="7">
    <source>
        <dbReference type="ARBA" id="ARBA00022816"/>
    </source>
</evidence>
<keyword evidence="12" id="KW-0539">Nucleus</keyword>
<comment type="function">
    <text evidence="13">Acts as one of several non-catalytic accessory components of the cytoplasmic dynein complex that are thought to be involved in linking dynein to cargos and to adapter proteins that regulate dynein function. Cytoplasmic dynein acts as a motor for the intracellular retrograde motility of vesicles and organelles along microtubules. May play a role in changing or maintaining the spatial distribution of cytoskeletal structures.</text>
</comment>
<protein>
    <recommendedName>
        <fullName evidence="13">Dynein light chain</fullName>
    </recommendedName>
</protein>
<evidence type="ECO:0000256" key="8">
    <source>
        <dbReference type="ARBA" id="ARBA00022927"/>
    </source>
</evidence>
<keyword evidence="7" id="KW-0509">mRNA transport</keyword>
<dbReference type="SUPFAM" id="SSF54648">
    <property type="entry name" value="DLC"/>
    <property type="match status" value="1"/>
</dbReference>
<keyword evidence="14" id="KW-0812">Transmembrane</keyword>
<evidence type="ECO:0000256" key="4">
    <source>
        <dbReference type="ARBA" id="ARBA00022448"/>
    </source>
</evidence>
<dbReference type="GO" id="GO:0005634">
    <property type="term" value="C:nucleus"/>
    <property type="evidence" value="ECO:0007669"/>
    <property type="project" value="UniProtKB-SubCell"/>
</dbReference>
<keyword evidence="9 13" id="KW-0243">Dynein</keyword>
<dbReference type="PANTHER" id="PTHR11886">
    <property type="entry name" value="DYNEIN LIGHT CHAIN"/>
    <property type="match status" value="1"/>
</dbReference>
<dbReference type="Gene3D" id="3.30.740.10">
    <property type="entry name" value="Protein Inhibitor Of Neuronal Nitric Oxide Synthase"/>
    <property type="match status" value="1"/>
</dbReference>
<dbReference type="OrthoDB" id="10033309at2759"/>
<evidence type="ECO:0000256" key="6">
    <source>
        <dbReference type="ARBA" id="ARBA00022701"/>
    </source>
</evidence>
<evidence type="ECO:0000313" key="15">
    <source>
        <dbReference type="EMBL" id="KAJ2750083.1"/>
    </source>
</evidence>
<organism evidence="15 16">
    <name type="scientific">Coemansia pectinata</name>
    <dbReference type="NCBI Taxonomy" id="1052879"/>
    <lineage>
        <taxon>Eukaryota</taxon>
        <taxon>Fungi</taxon>
        <taxon>Fungi incertae sedis</taxon>
        <taxon>Zoopagomycota</taxon>
        <taxon>Kickxellomycotina</taxon>
        <taxon>Kickxellomycetes</taxon>
        <taxon>Kickxellales</taxon>
        <taxon>Kickxellaceae</taxon>
        <taxon>Coemansia</taxon>
    </lineage>
</organism>
<keyword evidence="14" id="KW-0472">Membrane</keyword>
<evidence type="ECO:0000256" key="5">
    <source>
        <dbReference type="ARBA" id="ARBA00022490"/>
    </source>
</evidence>
<evidence type="ECO:0000256" key="13">
    <source>
        <dbReference type="RuleBase" id="RU365010"/>
    </source>
</evidence>
<dbReference type="AlphaFoldDB" id="A0A9W8GTZ4"/>
<keyword evidence="16" id="KW-1185">Reference proteome</keyword>
<accession>A0A9W8GTZ4</accession>
<keyword evidence="11 13" id="KW-0206">Cytoskeleton</keyword>
<gene>
    <name evidence="15" type="primary">DYNLL1</name>
    <name evidence="15" type="ORF">GGI19_005307</name>
</gene>